<dbReference type="EMBL" id="CP013652">
    <property type="protein sequence ID" value="ALS21541.1"/>
    <property type="molecule type" value="Genomic_DNA"/>
</dbReference>
<dbReference type="PATRIC" id="fig|162209.4.peg.1240"/>
<gene>
    <name evidence="1" type="ORF">IJ22_11650</name>
</gene>
<dbReference type="STRING" id="162209.IJ22_11650"/>
<reference evidence="1 2" key="2">
    <citation type="journal article" date="2016" name="Genome Announc.">
        <title>Complete Genome Sequences of Two Interactive Moderate Thermophiles, Paenibacillus napthalenovorans 32O-Y and Paenibacillus sp. 32O-W.</title>
        <authorList>
            <person name="Butler R.R.III."/>
            <person name="Wang J."/>
            <person name="Stark B.C."/>
            <person name="Pombert J.F."/>
        </authorList>
    </citation>
    <scope>NUCLEOTIDE SEQUENCE [LARGE SCALE GENOMIC DNA]</scope>
    <source>
        <strain evidence="1 2">32O-Y</strain>
    </source>
</reference>
<dbReference type="PANTHER" id="PTHR42110:SF1">
    <property type="entry name" value="L-ASPARAGINASE, PUTATIVE (AFU_ORTHOLOGUE AFUA_3G11890)-RELATED"/>
    <property type="match status" value="1"/>
</dbReference>
<dbReference type="InterPro" id="IPR010349">
    <property type="entry name" value="Asparaginase_II"/>
</dbReference>
<keyword evidence="2" id="KW-1185">Reference proteome</keyword>
<dbReference type="PANTHER" id="PTHR42110">
    <property type="entry name" value="L-ASPARAGINASE, PUTATIVE (AFU_ORTHOLOGUE AFUA_3G11890)-RELATED"/>
    <property type="match status" value="1"/>
</dbReference>
<reference evidence="2" key="1">
    <citation type="submission" date="2015-12" db="EMBL/GenBank/DDBJ databases">
        <title>Complete genome sequences of two moderately thermophilic Paenibacillus species.</title>
        <authorList>
            <person name="Butler R.III."/>
            <person name="Wang J."/>
            <person name="Stark B.C."/>
            <person name="Pombert J.-F."/>
        </authorList>
    </citation>
    <scope>NUCLEOTIDE SEQUENCE [LARGE SCALE GENOMIC DNA]</scope>
    <source>
        <strain evidence="2">32O-Y</strain>
    </source>
</reference>
<dbReference type="Pfam" id="PF06089">
    <property type="entry name" value="Asparaginase_II"/>
    <property type="match status" value="1"/>
</dbReference>
<dbReference type="AlphaFoldDB" id="A0A0U2W208"/>
<evidence type="ECO:0000313" key="2">
    <source>
        <dbReference type="Proteomes" id="UP000061660"/>
    </source>
</evidence>
<name>A0A0U2W208_9BACL</name>
<evidence type="ECO:0000313" key="1">
    <source>
        <dbReference type="EMBL" id="ALS21541.1"/>
    </source>
</evidence>
<dbReference type="Proteomes" id="UP000061660">
    <property type="component" value="Chromosome"/>
</dbReference>
<accession>A0A0U2W208</accession>
<dbReference type="KEGG" id="pnp:IJ22_11650"/>
<proteinExistence type="predicted"/>
<organism evidence="1 2">
    <name type="scientific">Paenibacillus naphthalenovorans</name>
    <dbReference type="NCBI Taxonomy" id="162209"/>
    <lineage>
        <taxon>Bacteria</taxon>
        <taxon>Bacillati</taxon>
        <taxon>Bacillota</taxon>
        <taxon>Bacilli</taxon>
        <taxon>Bacillales</taxon>
        <taxon>Paenibacillaceae</taxon>
        <taxon>Paenibacillus</taxon>
    </lineage>
</organism>
<dbReference type="OrthoDB" id="9770793at2"/>
<sequence length="339" mass="36654">MQSFDQDNLCEVTRGNLTESMHRGHIAVVDNKGKLIACAGNPRHYGYMRSTAKLLQAIPLLEARGDEQFGLTEAETALCCSSHGGEPEHTAAVQSILHKLGLTESALACGRQEPLYKPSADELKQKALQPSQLHNTCSGKHAGMLVLAKAMNVSIKQYTRLEHPVQQKMLHIISFMCGVSTENIGVGTDGCGVPVFAVPLSALAYAYARLGAPDELAAQRAAACRKIIHVIGRHPYYVAGTNRFDTRLAEVTQGRVIGKMGAEGVYALAVPDRGIGLAVKIEDGAERALYPTAAEALMQLGALTREEAGRLAEFHYPKVMNRRGETVGSIRPSFQLRQP</sequence>
<dbReference type="RefSeq" id="WP_062407852.1">
    <property type="nucleotide sequence ID" value="NZ_BJCS01000003.1"/>
</dbReference>
<protein>
    <submittedName>
        <fullName evidence="1">Asparaginase</fullName>
    </submittedName>
</protein>